<dbReference type="Gene3D" id="3.30.60.20">
    <property type="match status" value="1"/>
</dbReference>
<evidence type="ECO:0000313" key="6">
    <source>
        <dbReference type="Proteomes" id="UP001152836"/>
    </source>
</evidence>
<dbReference type="CDD" id="cd20803">
    <property type="entry name" value="C1_DGKtheta_typeV_rpt1"/>
    <property type="match status" value="1"/>
</dbReference>
<feature type="domain" description="Phorbol-ester/DAG-type" evidence="4">
    <location>
        <begin position="54"/>
        <end position="102"/>
    </location>
</feature>
<dbReference type="SUPFAM" id="SSF57889">
    <property type="entry name" value="Cysteine-rich domain"/>
    <property type="match status" value="1"/>
</dbReference>
<dbReference type="PROSITE" id="PS50081">
    <property type="entry name" value="ZF_DAG_PE_2"/>
    <property type="match status" value="1"/>
</dbReference>
<dbReference type="EMBL" id="CALSGD010001508">
    <property type="protein sequence ID" value="CAH6879508.1"/>
    <property type="molecule type" value="Genomic_DNA"/>
</dbReference>
<organism evidence="5 6">
    <name type="scientific">Phodopus roborovskii</name>
    <name type="common">Roborovski's desert hamster</name>
    <name type="synonym">Cricetulus roborovskii</name>
    <dbReference type="NCBI Taxonomy" id="109678"/>
    <lineage>
        <taxon>Eukaryota</taxon>
        <taxon>Metazoa</taxon>
        <taxon>Chordata</taxon>
        <taxon>Craniata</taxon>
        <taxon>Vertebrata</taxon>
        <taxon>Euteleostomi</taxon>
        <taxon>Mammalia</taxon>
        <taxon>Eutheria</taxon>
        <taxon>Euarchontoglires</taxon>
        <taxon>Glires</taxon>
        <taxon>Rodentia</taxon>
        <taxon>Myomorpha</taxon>
        <taxon>Muroidea</taxon>
        <taxon>Cricetidae</taxon>
        <taxon>Cricetinae</taxon>
        <taxon>Phodopus</taxon>
    </lineage>
</organism>
<accession>A0AAU9ZV43</accession>
<dbReference type="InterPro" id="IPR002219">
    <property type="entry name" value="PKC_DAG/PE"/>
</dbReference>
<keyword evidence="2" id="KW-0862">Zinc</keyword>
<feature type="region of interest" description="Disordered" evidence="3">
    <location>
        <begin position="1"/>
        <end position="50"/>
    </location>
</feature>
<dbReference type="PROSITE" id="PS00479">
    <property type="entry name" value="ZF_DAG_PE_1"/>
    <property type="match status" value="1"/>
</dbReference>
<keyword evidence="6" id="KW-1185">Reference proteome</keyword>
<dbReference type="GO" id="GO:0046872">
    <property type="term" value="F:metal ion binding"/>
    <property type="evidence" value="ECO:0007669"/>
    <property type="project" value="UniProtKB-KW"/>
</dbReference>
<evidence type="ECO:0000256" key="3">
    <source>
        <dbReference type="SAM" id="MobiDB-lite"/>
    </source>
</evidence>
<sequence length="257" mass="27494">MAAAAEPGARTWPDSSSPRLGSPAGSPVLGISGRARPGSGPERTGRAIGPAAPGHIFRKVTLTKPTFCHLCSDFIWGLAGFLCEVCNFMSHEKCLKQVKTPCTSIAPSLVRVPVAHCFGSLGLYKRKFCVVCRKSLEVPALRCEATVVSATMMDSRIMTHITTTGGRETCLLVHDVRSVGRLVVPQMCWLVYAASGVVYRPTQCAPQHSHSSVHLGVYAPWCCLLHVCACCPETSARCTASASLRPLPWNLVMGAMA</sequence>
<dbReference type="FunFam" id="3.30.60.20:FF:000053">
    <property type="entry name" value="Diacylglycerol kinase"/>
    <property type="match status" value="1"/>
</dbReference>
<evidence type="ECO:0000259" key="4">
    <source>
        <dbReference type="PROSITE" id="PS50081"/>
    </source>
</evidence>
<gene>
    <name evidence="5" type="primary">Dgkq</name>
    <name evidence="5" type="ORF">PHOROB_LOCUS12351</name>
</gene>
<dbReference type="Pfam" id="PF00130">
    <property type="entry name" value="C1_1"/>
    <property type="match status" value="1"/>
</dbReference>
<dbReference type="SMART" id="SM00109">
    <property type="entry name" value="C1"/>
    <property type="match status" value="1"/>
</dbReference>
<reference evidence="5" key="1">
    <citation type="submission" date="2022-06" db="EMBL/GenBank/DDBJ databases">
        <authorList>
            <person name="Andreotti S."/>
            <person name="Wyler E."/>
        </authorList>
    </citation>
    <scope>NUCLEOTIDE SEQUENCE</scope>
</reference>
<dbReference type="InterPro" id="IPR020454">
    <property type="entry name" value="DAG/PE-bd"/>
</dbReference>
<dbReference type="Proteomes" id="UP001152836">
    <property type="component" value="Unassembled WGS sequence"/>
</dbReference>
<dbReference type="AlphaFoldDB" id="A0AAU9ZV43"/>
<evidence type="ECO:0000256" key="2">
    <source>
        <dbReference type="ARBA" id="ARBA00022833"/>
    </source>
</evidence>
<dbReference type="PRINTS" id="PR00008">
    <property type="entry name" value="DAGPEDOMAIN"/>
</dbReference>
<evidence type="ECO:0000313" key="5">
    <source>
        <dbReference type="EMBL" id="CAH6879508.1"/>
    </source>
</evidence>
<comment type="caution">
    <text evidence="5">The sequence shown here is derived from an EMBL/GenBank/DDBJ whole genome shotgun (WGS) entry which is preliminary data.</text>
</comment>
<name>A0AAU9ZV43_PHORO</name>
<proteinExistence type="predicted"/>
<keyword evidence="1" id="KW-0479">Metal-binding</keyword>
<evidence type="ECO:0000256" key="1">
    <source>
        <dbReference type="ARBA" id="ARBA00022723"/>
    </source>
</evidence>
<dbReference type="InterPro" id="IPR046349">
    <property type="entry name" value="C1-like_sf"/>
</dbReference>
<protein>
    <submittedName>
        <fullName evidence="5">Dgkq protein</fullName>
    </submittedName>
</protein>